<dbReference type="Proteomes" id="UP000237271">
    <property type="component" value="Unassembled WGS sequence"/>
</dbReference>
<evidence type="ECO:0000313" key="2">
    <source>
        <dbReference type="Proteomes" id="UP000237271"/>
    </source>
</evidence>
<evidence type="ECO:0000313" key="1">
    <source>
        <dbReference type="EMBL" id="POM66964.1"/>
    </source>
</evidence>
<proteinExistence type="predicted"/>
<protein>
    <submittedName>
        <fullName evidence="1">Uncharacterized protein</fullName>
    </submittedName>
</protein>
<keyword evidence="2" id="KW-1185">Reference proteome</keyword>
<dbReference type="AlphaFoldDB" id="A0A2P4XN60"/>
<dbReference type="EMBL" id="NCKW01009497">
    <property type="protein sequence ID" value="POM66964.1"/>
    <property type="molecule type" value="Genomic_DNA"/>
</dbReference>
<gene>
    <name evidence="1" type="ORF">PHPALM_17097</name>
</gene>
<sequence length="91" mass="10670">MERWLSFLAEYNFRVKYKPGKLNVLPDAFGETTDLYDRIRSAYQVDENYTPLMRFLSDGNLSRMGRWVEPLWDNPAQANKRRPNSAIVVVA</sequence>
<name>A0A2P4XN60_9STRA</name>
<comment type="caution">
    <text evidence="1">The sequence shown here is derived from an EMBL/GenBank/DDBJ whole genome shotgun (WGS) entry which is preliminary data.</text>
</comment>
<accession>A0A2P4XN60</accession>
<dbReference type="OrthoDB" id="107714at2759"/>
<organism evidence="1 2">
    <name type="scientific">Phytophthora palmivora</name>
    <dbReference type="NCBI Taxonomy" id="4796"/>
    <lineage>
        <taxon>Eukaryota</taxon>
        <taxon>Sar</taxon>
        <taxon>Stramenopiles</taxon>
        <taxon>Oomycota</taxon>
        <taxon>Peronosporomycetes</taxon>
        <taxon>Peronosporales</taxon>
        <taxon>Peronosporaceae</taxon>
        <taxon>Phytophthora</taxon>
    </lineage>
</organism>
<reference evidence="1 2" key="1">
    <citation type="journal article" date="2017" name="Genome Biol. Evol.">
        <title>Phytophthora megakarya and P. palmivora, closely related causal agents of cacao black pod rot, underwent increases in genome sizes and gene numbers by different mechanisms.</title>
        <authorList>
            <person name="Ali S.S."/>
            <person name="Shao J."/>
            <person name="Lary D.J."/>
            <person name="Kronmiller B."/>
            <person name="Shen D."/>
            <person name="Strem M.D."/>
            <person name="Amoako-Attah I."/>
            <person name="Akrofi A.Y."/>
            <person name="Begoude B.A."/>
            <person name="Ten Hoopen G.M."/>
            <person name="Coulibaly K."/>
            <person name="Kebe B.I."/>
            <person name="Melnick R.L."/>
            <person name="Guiltinan M.J."/>
            <person name="Tyler B.M."/>
            <person name="Meinhardt L.W."/>
            <person name="Bailey B.A."/>
        </authorList>
    </citation>
    <scope>NUCLEOTIDE SEQUENCE [LARGE SCALE GENOMIC DNA]</scope>
    <source>
        <strain evidence="2">sbr112.9</strain>
    </source>
</reference>